<dbReference type="InterPro" id="IPR001466">
    <property type="entry name" value="Beta-lactam-related"/>
</dbReference>
<dbReference type="STRING" id="446465.Bfae_30360"/>
<organism evidence="3 4">
    <name type="scientific">Brachybacterium faecium (strain ATCC 43885 / DSM 4810 / JCM 11609 / LMG 19847 / NBRC 14762 / NCIMB 9860 / 6-10)</name>
    <dbReference type="NCBI Taxonomy" id="446465"/>
    <lineage>
        <taxon>Bacteria</taxon>
        <taxon>Bacillati</taxon>
        <taxon>Actinomycetota</taxon>
        <taxon>Actinomycetes</taxon>
        <taxon>Micrococcales</taxon>
        <taxon>Dermabacteraceae</taxon>
        <taxon>Brachybacterium</taxon>
    </lineage>
</organism>
<gene>
    <name evidence="3" type="ordered locus">Bfae_30360</name>
</gene>
<dbReference type="InterPro" id="IPR012338">
    <property type="entry name" value="Beta-lactam/transpept-like"/>
</dbReference>
<evidence type="ECO:0000259" key="2">
    <source>
        <dbReference type="Pfam" id="PF00144"/>
    </source>
</evidence>
<feature type="domain" description="Beta-lactamase-related" evidence="2">
    <location>
        <begin position="40"/>
        <end position="344"/>
    </location>
</feature>
<keyword evidence="4" id="KW-1185">Reference proteome</keyword>
<dbReference type="SUPFAM" id="SSF56601">
    <property type="entry name" value="beta-lactamase/transpeptidase-like"/>
    <property type="match status" value="1"/>
</dbReference>
<dbReference type="eggNOG" id="COG1680">
    <property type="taxonomic scope" value="Bacteria"/>
</dbReference>
<proteinExistence type="predicted"/>
<evidence type="ECO:0000313" key="4">
    <source>
        <dbReference type="Proteomes" id="UP000001919"/>
    </source>
</evidence>
<dbReference type="Pfam" id="PF00144">
    <property type="entry name" value="Beta-lactamase"/>
    <property type="match status" value="1"/>
</dbReference>
<accession>C7MAC7</accession>
<feature type="compositionally biased region" description="Low complexity" evidence="1">
    <location>
        <begin position="415"/>
        <end position="424"/>
    </location>
</feature>
<dbReference type="HOGENOM" id="CLU_020027_2_0_11"/>
<dbReference type="EMBL" id="CP001643">
    <property type="protein sequence ID" value="ACU86797.1"/>
    <property type="molecule type" value="Genomic_DNA"/>
</dbReference>
<dbReference type="AlphaFoldDB" id="C7MAC7"/>
<feature type="region of interest" description="Disordered" evidence="1">
    <location>
        <begin position="403"/>
        <end position="424"/>
    </location>
</feature>
<sequence length="550" mass="57106">MPAPTSDRAPSRAAGIDRSAVEDVAGILPEWLETARHLRRQSGFQVAVWHDGELVAEVAVGAADEPAGIPLRTSHRLRIASHSKMLTAFTIMRLKEQGRLRLDDTVGDHVAELAETPVADRTLRDLLSHGAGLTRDSDDSRWWRLGIPFADRARLLEIARSGAVRTEPGLHLQYSNIGYGLLGLVIEEITGTGFAEAVAELVLDPVGVPGIGPDLPDAPPGPEQADGFAHGHTSLLHGPRRVVEQIGTGALAAATGFWASAGAIASVAGKVLTAGELLEAASLREMRRRVWTLHDGGQYGLGLQEGRLHGFTVIGHSGGFPTGLSRTWAAPADRLVVSVIGTAVDAPSSEIALGILGLLSLAAGRPAPQAEEWERAGAQGGASDGRPRPLVLAEQESVRLRAADAPDGAGGSAGSAGSARSTGGAPLGSLSAPQIAQLVAGTYDSLWGRTRLVPLGGRLFSLDESAADPAASALELSVRGVRADPITPDLEVVELAAWGDSGYGTWAEPILARLARDGAGGALRCAALVVTGQLQTPSADFVMPERVTAP</sequence>
<evidence type="ECO:0000313" key="3">
    <source>
        <dbReference type="EMBL" id="ACU86797.1"/>
    </source>
</evidence>
<protein>
    <submittedName>
        <fullName evidence="3">Penicillin-binding protein, beta-lactamase class C</fullName>
    </submittedName>
</protein>
<dbReference type="PANTHER" id="PTHR46825:SF9">
    <property type="entry name" value="BETA-LACTAMASE-RELATED DOMAIN-CONTAINING PROTEIN"/>
    <property type="match status" value="1"/>
</dbReference>
<name>C7MAC7_BRAFD</name>
<dbReference type="Gene3D" id="3.40.710.10">
    <property type="entry name" value="DD-peptidase/beta-lactamase superfamily"/>
    <property type="match status" value="1"/>
</dbReference>
<dbReference type="Proteomes" id="UP000001919">
    <property type="component" value="Chromosome"/>
</dbReference>
<dbReference type="OrthoDB" id="3863176at2"/>
<feature type="region of interest" description="Disordered" evidence="1">
    <location>
        <begin position="370"/>
        <end position="389"/>
    </location>
</feature>
<dbReference type="PATRIC" id="fig|446465.5.peg.3002"/>
<dbReference type="InterPro" id="IPR050491">
    <property type="entry name" value="AmpC-like"/>
</dbReference>
<evidence type="ECO:0000256" key="1">
    <source>
        <dbReference type="SAM" id="MobiDB-lite"/>
    </source>
</evidence>
<dbReference type="PANTHER" id="PTHR46825">
    <property type="entry name" value="D-ALANYL-D-ALANINE-CARBOXYPEPTIDASE/ENDOPEPTIDASE AMPH"/>
    <property type="match status" value="1"/>
</dbReference>
<dbReference type="KEGG" id="bfa:Bfae_30360"/>
<reference evidence="3 4" key="1">
    <citation type="journal article" date="2009" name="Stand. Genomic Sci.">
        <title>Complete genome sequence of Brachybacterium faecium type strain (Schefferle 6-10).</title>
        <authorList>
            <person name="Lapidus A."/>
            <person name="Pukall R."/>
            <person name="Labuttii K."/>
            <person name="Copeland A."/>
            <person name="Del Rio T.G."/>
            <person name="Nolan M."/>
            <person name="Chen F."/>
            <person name="Lucas S."/>
            <person name="Tice H."/>
            <person name="Cheng J.F."/>
            <person name="Bruce D."/>
            <person name="Goodwin L."/>
            <person name="Pitluck S."/>
            <person name="Rohde M."/>
            <person name="Goker M."/>
            <person name="Pati A."/>
            <person name="Ivanova N."/>
            <person name="Mavrommatis K."/>
            <person name="Chen A."/>
            <person name="Palaniappan K."/>
            <person name="D'haeseleer P."/>
            <person name="Chain P."/>
            <person name="Bristow J."/>
            <person name="Eisen J.A."/>
            <person name="Markowitz V."/>
            <person name="Hugenholtz P."/>
            <person name="Kyrpides N.C."/>
            <person name="Klenk H.P."/>
        </authorList>
    </citation>
    <scope>NUCLEOTIDE SEQUENCE [LARGE SCALE GENOMIC DNA]</scope>
    <source>
        <strain evidence="4">ATCC 43885 / DSM 4810 / JCM 11609 / LMG 19847 / NBRC 14762 / NCIMB 9860 / 6-10</strain>
    </source>
</reference>